<organism evidence="3 4">
    <name type="scientific">Shimia litoralis</name>
    <dbReference type="NCBI Taxonomy" id="420403"/>
    <lineage>
        <taxon>Bacteria</taxon>
        <taxon>Pseudomonadati</taxon>
        <taxon>Pseudomonadota</taxon>
        <taxon>Alphaproteobacteria</taxon>
        <taxon>Rhodobacterales</taxon>
        <taxon>Roseobacteraceae</taxon>
    </lineage>
</organism>
<dbReference type="AlphaFoldDB" id="A0A4V6F114"/>
<dbReference type="Gene3D" id="3.30.70.1230">
    <property type="entry name" value="Nucleotide cyclase"/>
    <property type="match status" value="1"/>
</dbReference>
<dbReference type="GO" id="GO:0035556">
    <property type="term" value="P:intracellular signal transduction"/>
    <property type="evidence" value="ECO:0007669"/>
    <property type="project" value="InterPro"/>
</dbReference>
<gene>
    <name evidence="3" type="ORF">FAP39_15440</name>
</gene>
<dbReference type="RefSeq" id="WP_138017288.1">
    <property type="nucleotide sequence ID" value="NZ_SULI01000028.1"/>
</dbReference>
<dbReference type="PANTHER" id="PTHR43081">
    <property type="entry name" value="ADENYLATE CYCLASE, TERMINAL-DIFFERENTIATION SPECIFIC-RELATED"/>
    <property type="match status" value="1"/>
</dbReference>
<dbReference type="InterPro" id="IPR050697">
    <property type="entry name" value="Adenylyl/Guanylyl_Cyclase_3/4"/>
</dbReference>
<feature type="transmembrane region" description="Helical" evidence="1">
    <location>
        <begin position="157"/>
        <end position="174"/>
    </location>
</feature>
<dbReference type="PANTHER" id="PTHR43081:SF1">
    <property type="entry name" value="ADENYLATE CYCLASE, TERMINAL-DIFFERENTIATION SPECIFIC"/>
    <property type="match status" value="1"/>
</dbReference>
<dbReference type="GO" id="GO:0009190">
    <property type="term" value="P:cyclic nucleotide biosynthetic process"/>
    <property type="evidence" value="ECO:0007669"/>
    <property type="project" value="InterPro"/>
</dbReference>
<feature type="transmembrane region" description="Helical" evidence="1">
    <location>
        <begin position="210"/>
        <end position="227"/>
    </location>
</feature>
<sequence length="465" mass="52338">MDRLPILSLFSRRSADDFPDKDSPEFHYTEAVLERHKQQGLALAVHVRWVTMFVIGLLLFFIVPMPDVLYYECILALLSLNGWLMRQIGRVGLSRAELGLIFLDLVLMTAGMVGPNPLSTHGWPLAMQYQFDNFIYFYIILAYGTLAYSWRTVLTLGIWTSGIWVIALGLSMWLSQPAPDLTDAIYGALPNMPDLAYRLDPNAYHVSERIQEVIVFLIVALIMALSVRRFNGLLRSNAALERERTNLSRYFSPNVVEELSQNDDPLKQIRSHDIAVLFVDIVGFTKFAANRDPREVIATLREFHGLMEQAVFNHNGTLDKYLGDGLMATFGTPAPGEKDAINALNCVHQMMDALDVWNEKRLENLLPALRVGFGIHYGPAVLADIGAHRLEFAVVGNTVNVASRLENLTRDLNARLVISDDVRREVLKEGGHACLTGLHEHKAQSLRGVEGTVDVWVFERPKQLI</sequence>
<dbReference type="PROSITE" id="PS50125">
    <property type="entry name" value="GUANYLATE_CYCLASE_2"/>
    <property type="match status" value="1"/>
</dbReference>
<feature type="domain" description="Guanylate cyclase" evidence="2">
    <location>
        <begin position="275"/>
        <end position="406"/>
    </location>
</feature>
<protein>
    <submittedName>
        <fullName evidence="3">Adenylate/guanylate cyclase domain-containing protein</fullName>
    </submittedName>
</protein>
<dbReference type="Pfam" id="PF00211">
    <property type="entry name" value="Guanylate_cyc"/>
    <property type="match status" value="1"/>
</dbReference>
<keyword evidence="1" id="KW-0472">Membrane</keyword>
<accession>A0A4V6F114</accession>
<evidence type="ECO:0000313" key="3">
    <source>
        <dbReference type="EMBL" id="TKZ17111.1"/>
    </source>
</evidence>
<dbReference type="OrthoDB" id="341967at2"/>
<feature type="transmembrane region" description="Helical" evidence="1">
    <location>
        <begin position="134"/>
        <end position="150"/>
    </location>
</feature>
<dbReference type="CDD" id="cd07302">
    <property type="entry name" value="CHD"/>
    <property type="match status" value="1"/>
</dbReference>
<keyword evidence="4" id="KW-1185">Reference proteome</keyword>
<keyword evidence="1" id="KW-0812">Transmembrane</keyword>
<dbReference type="EMBL" id="SULI01000028">
    <property type="protein sequence ID" value="TKZ17111.1"/>
    <property type="molecule type" value="Genomic_DNA"/>
</dbReference>
<keyword evidence="1" id="KW-1133">Transmembrane helix</keyword>
<dbReference type="Proteomes" id="UP000306575">
    <property type="component" value="Unassembled WGS sequence"/>
</dbReference>
<evidence type="ECO:0000313" key="4">
    <source>
        <dbReference type="Proteomes" id="UP000306575"/>
    </source>
</evidence>
<feature type="transmembrane region" description="Helical" evidence="1">
    <location>
        <begin position="68"/>
        <end position="84"/>
    </location>
</feature>
<dbReference type="SUPFAM" id="SSF55073">
    <property type="entry name" value="Nucleotide cyclase"/>
    <property type="match status" value="1"/>
</dbReference>
<feature type="transmembrane region" description="Helical" evidence="1">
    <location>
        <begin position="96"/>
        <end position="114"/>
    </location>
</feature>
<feature type="transmembrane region" description="Helical" evidence="1">
    <location>
        <begin position="41"/>
        <end position="62"/>
    </location>
</feature>
<proteinExistence type="predicted"/>
<dbReference type="InterPro" id="IPR001054">
    <property type="entry name" value="A/G_cyclase"/>
</dbReference>
<dbReference type="GO" id="GO:0004016">
    <property type="term" value="F:adenylate cyclase activity"/>
    <property type="evidence" value="ECO:0007669"/>
    <property type="project" value="UniProtKB-ARBA"/>
</dbReference>
<dbReference type="InterPro" id="IPR029787">
    <property type="entry name" value="Nucleotide_cyclase"/>
</dbReference>
<dbReference type="SMART" id="SM00044">
    <property type="entry name" value="CYCc"/>
    <property type="match status" value="1"/>
</dbReference>
<name>A0A4V6F114_9RHOB</name>
<reference evidence="3 4" key="1">
    <citation type="submission" date="2019-04" db="EMBL/GenBank/DDBJ databases">
        <title>Genome sequence of Pelagicola litoralis CL-ES2.</title>
        <authorList>
            <person name="Cao J."/>
        </authorList>
    </citation>
    <scope>NUCLEOTIDE SEQUENCE [LARGE SCALE GENOMIC DNA]</scope>
    <source>
        <strain evidence="3 4">CL-ES2</strain>
    </source>
</reference>
<evidence type="ECO:0000259" key="2">
    <source>
        <dbReference type="PROSITE" id="PS50125"/>
    </source>
</evidence>
<evidence type="ECO:0000256" key="1">
    <source>
        <dbReference type="SAM" id="Phobius"/>
    </source>
</evidence>
<comment type="caution">
    <text evidence="3">The sequence shown here is derived from an EMBL/GenBank/DDBJ whole genome shotgun (WGS) entry which is preliminary data.</text>
</comment>